<dbReference type="Proteomes" id="UP001652621">
    <property type="component" value="Unplaced"/>
</dbReference>
<feature type="compositionally biased region" description="Low complexity" evidence="1">
    <location>
        <begin position="384"/>
        <end position="397"/>
    </location>
</feature>
<dbReference type="STRING" id="7370.A0A1I8NAL9"/>
<feature type="signal peptide" evidence="2">
    <location>
        <begin position="1"/>
        <end position="18"/>
    </location>
</feature>
<organism evidence="3">
    <name type="scientific">Musca domestica</name>
    <name type="common">House fly</name>
    <dbReference type="NCBI Taxonomy" id="7370"/>
    <lineage>
        <taxon>Eukaryota</taxon>
        <taxon>Metazoa</taxon>
        <taxon>Ecdysozoa</taxon>
        <taxon>Arthropoda</taxon>
        <taxon>Hexapoda</taxon>
        <taxon>Insecta</taxon>
        <taxon>Pterygota</taxon>
        <taxon>Neoptera</taxon>
        <taxon>Endopterygota</taxon>
        <taxon>Diptera</taxon>
        <taxon>Brachycera</taxon>
        <taxon>Muscomorpha</taxon>
        <taxon>Muscoidea</taxon>
        <taxon>Muscidae</taxon>
        <taxon>Musca</taxon>
    </lineage>
</organism>
<dbReference type="KEGG" id="mde:101897856"/>
<evidence type="ECO:0000256" key="1">
    <source>
        <dbReference type="SAM" id="MobiDB-lite"/>
    </source>
</evidence>
<proteinExistence type="predicted"/>
<sequence>MFIKSLCLSLLLLKLAEARYAFVPKFYGQDSAVIVDTDKLVAPAQTPPVPQQPNKVSLNYPTKLRLPPPPPFPLWQHFPRYHIIPPPPPSQIISINTWPKSRFQAARSTTTTTTTEAPTTTTTTSSTSTTSTTTTTTTTPKPTPKNSNKFKIDTVPFVTDDEFPRELLDIAQNKLGLKSLDEIPSISELGQLLGTSSPHETLEYIRKLTANEQGVALMKAYIESADYTDSSDKDDNDDYDDNEEGETINLRDIEGPLKINDEGLVVINDADSIDDYEMRSEDEVVTTTTAKPRKAPKILKKLNDLKESKPGLWERIAKFMHLNNLWHKNAKQNPEYNEVSRLTIQGKKVEGEKEDLKAQDFSNDNNNNIPVIPYNYPVPLRRETTSTTSTTTTTTTTPAPPPPAVESNVVHLNTPKMLIPHVKQLARVTKIPPKKIEDFLASKPKLLALANKVSRFPIGYDQTSPLESQVMLAVQKAIENDEDLKKLLSSAGTLK</sequence>
<dbReference type="EnsemblMetazoa" id="MDOA013290-RB">
    <property type="protein sequence ID" value="MDOA013290-PB"/>
    <property type="gene ID" value="MDOA013290"/>
</dbReference>
<dbReference type="AlphaFoldDB" id="A0A1I8NAL9"/>
<keyword evidence="2" id="KW-0732">Signal</keyword>
<dbReference type="GeneID" id="101897856"/>
<gene>
    <name evidence="3" type="primary">101897856</name>
    <name evidence="5" type="synonym">LOC101897856</name>
</gene>
<dbReference type="OrthoDB" id="7737358at2759"/>
<evidence type="ECO:0000313" key="3">
    <source>
        <dbReference type="EnsemblMetazoa" id="MDOA013290-PB"/>
    </source>
</evidence>
<feature type="region of interest" description="Disordered" evidence="1">
    <location>
        <begin position="384"/>
        <end position="405"/>
    </location>
</feature>
<feature type="compositionally biased region" description="Low complexity" evidence="1">
    <location>
        <begin position="108"/>
        <end position="140"/>
    </location>
</feature>
<feature type="chain" id="PRO_5044561445" evidence="2">
    <location>
        <begin position="19"/>
        <end position="495"/>
    </location>
</feature>
<evidence type="ECO:0000256" key="2">
    <source>
        <dbReference type="SAM" id="SignalP"/>
    </source>
</evidence>
<evidence type="ECO:0000313" key="5">
    <source>
        <dbReference type="RefSeq" id="XP_011292939.1"/>
    </source>
</evidence>
<protein>
    <submittedName>
        <fullName evidence="3 5">Uncharacterized protein</fullName>
    </submittedName>
</protein>
<feature type="region of interest" description="Disordered" evidence="1">
    <location>
        <begin position="227"/>
        <end position="246"/>
    </location>
</feature>
<dbReference type="RefSeq" id="XP_011292939.1">
    <property type="nucleotide sequence ID" value="XM_011294637.2"/>
</dbReference>
<reference evidence="3" key="1">
    <citation type="submission" date="2020-05" db="UniProtKB">
        <authorList>
            <consortium name="EnsemblMetazoa"/>
        </authorList>
    </citation>
    <scope>IDENTIFICATION</scope>
    <source>
        <strain evidence="3">Aabys</strain>
    </source>
</reference>
<feature type="region of interest" description="Disordered" evidence="1">
    <location>
        <begin position="104"/>
        <end position="148"/>
    </location>
</feature>
<keyword evidence="4" id="KW-1185">Reference proteome</keyword>
<dbReference type="VEuPathDB" id="VectorBase:MDOA013290"/>
<reference evidence="5" key="2">
    <citation type="submission" date="2025-04" db="UniProtKB">
        <authorList>
            <consortium name="RefSeq"/>
        </authorList>
    </citation>
    <scope>IDENTIFICATION</scope>
    <source>
        <strain evidence="5">Aabys</strain>
    </source>
</reference>
<name>A0A1I8NAL9_MUSDO</name>
<accession>A0A1I8NAL9</accession>
<dbReference type="eggNOG" id="ENOG502T8AX">
    <property type="taxonomic scope" value="Eukaryota"/>
</dbReference>
<evidence type="ECO:0000313" key="4">
    <source>
        <dbReference type="Proteomes" id="UP001652621"/>
    </source>
</evidence>
<feature type="compositionally biased region" description="Acidic residues" evidence="1">
    <location>
        <begin position="232"/>
        <end position="246"/>
    </location>
</feature>
<dbReference type="VEuPathDB" id="VectorBase:MDOMA2_017161"/>